<dbReference type="InterPro" id="IPR007803">
    <property type="entry name" value="Asp/Arg/Pro-Hydrxlase"/>
</dbReference>
<feature type="domain" description="Aspartyl/asparaginy/proline hydroxylase" evidence="2">
    <location>
        <begin position="184"/>
        <end position="267"/>
    </location>
</feature>
<keyword evidence="1" id="KW-0812">Transmembrane</keyword>
<sequence>MSEECRGAEYDTQDEAKGRLGDGIDSPTSIGSAINCWTLFRKVGKRACIPILALVFVPIPFACLVVFGVLDLCRNRNLSRGVVNRYFFGNGLLTWTLSPLNVALDLLCLPYRNPGIFTFEQLPKAYREEIDYIIEHALREGLAARVSDLVGEQQRGMLMYRWYGRNYPTSLQLPAYCRRFRFVQTIGVSVFNGRQSTSLHFGPLRATVRVLYNIGDVSARNAYIDVGPTRHYWADGRLFIFDDTLQHRSVNEGEELRLCLFMDVLRPSMAPFVLRVAVWCVRVTVSPVRRIFYKNWEFLK</sequence>
<keyword evidence="1" id="KW-0472">Membrane</keyword>
<dbReference type="InterPro" id="IPR027443">
    <property type="entry name" value="IPNS-like_sf"/>
</dbReference>
<proteinExistence type="predicted"/>
<dbReference type="Proteomes" id="UP000316426">
    <property type="component" value="Chromosome"/>
</dbReference>
<evidence type="ECO:0000259" key="2">
    <source>
        <dbReference type="Pfam" id="PF05118"/>
    </source>
</evidence>
<dbReference type="RefSeq" id="WP_145111175.1">
    <property type="nucleotide sequence ID" value="NZ_CP036349.1"/>
</dbReference>
<keyword evidence="1" id="KW-1133">Transmembrane helix</keyword>
<dbReference type="KEGG" id="bmei:Spa11_19070"/>
<dbReference type="Pfam" id="PF05118">
    <property type="entry name" value="Asp_Arg_Hydrox"/>
    <property type="match status" value="1"/>
</dbReference>
<keyword evidence="4" id="KW-1185">Reference proteome</keyword>
<dbReference type="Gene3D" id="2.60.120.330">
    <property type="entry name" value="B-lactam Antibiotic, Isopenicillin N Synthase, Chain"/>
    <property type="match status" value="1"/>
</dbReference>
<feature type="transmembrane region" description="Helical" evidence="1">
    <location>
        <begin position="47"/>
        <end position="70"/>
    </location>
</feature>
<dbReference type="AlphaFoldDB" id="A0A518K7E1"/>
<protein>
    <submittedName>
        <fullName evidence="3">Aspartyl/Asparaginyl beta-hydroxylase</fullName>
    </submittedName>
</protein>
<accession>A0A518K7E1</accession>
<dbReference type="EMBL" id="CP036349">
    <property type="protein sequence ID" value="QDV73708.1"/>
    <property type="molecule type" value="Genomic_DNA"/>
</dbReference>
<gene>
    <name evidence="3" type="ORF">Spa11_19070</name>
</gene>
<evidence type="ECO:0000313" key="4">
    <source>
        <dbReference type="Proteomes" id="UP000316426"/>
    </source>
</evidence>
<evidence type="ECO:0000256" key="1">
    <source>
        <dbReference type="SAM" id="Phobius"/>
    </source>
</evidence>
<reference evidence="3 4" key="1">
    <citation type="submission" date="2019-02" db="EMBL/GenBank/DDBJ databases">
        <title>Deep-cultivation of Planctomycetes and their phenomic and genomic characterization uncovers novel biology.</title>
        <authorList>
            <person name="Wiegand S."/>
            <person name="Jogler M."/>
            <person name="Boedeker C."/>
            <person name="Pinto D."/>
            <person name="Vollmers J."/>
            <person name="Rivas-Marin E."/>
            <person name="Kohn T."/>
            <person name="Peeters S.H."/>
            <person name="Heuer A."/>
            <person name="Rast P."/>
            <person name="Oberbeckmann S."/>
            <person name="Bunk B."/>
            <person name="Jeske O."/>
            <person name="Meyerdierks A."/>
            <person name="Storesund J.E."/>
            <person name="Kallscheuer N."/>
            <person name="Luecker S."/>
            <person name="Lage O.M."/>
            <person name="Pohl T."/>
            <person name="Merkel B.J."/>
            <person name="Hornburger P."/>
            <person name="Mueller R.-W."/>
            <person name="Bruemmer F."/>
            <person name="Labrenz M."/>
            <person name="Spormann A.M."/>
            <person name="Op den Camp H."/>
            <person name="Overmann J."/>
            <person name="Amann R."/>
            <person name="Jetten M.S.M."/>
            <person name="Mascher T."/>
            <person name="Medema M.H."/>
            <person name="Devos D.P."/>
            <person name="Kaster A.-K."/>
            <person name="Ovreas L."/>
            <person name="Rohde M."/>
            <person name="Galperin M.Y."/>
            <person name="Jogler C."/>
        </authorList>
    </citation>
    <scope>NUCLEOTIDE SEQUENCE [LARGE SCALE GENOMIC DNA]</scope>
    <source>
        <strain evidence="3 4">Spa11</strain>
    </source>
</reference>
<organism evidence="3 4">
    <name type="scientific">Botrimarina mediterranea</name>
    <dbReference type="NCBI Taxonomy" id="2528022"/>
    <lineage>
        <taxon>Bacteria</taxon>
        <taxon>Pseudomonadati</taxon>
        <taxon>Planctomycetota</taxon>
        <taxon>Planctomycetia</taxon>
        <taxon>Pirellulales</taxon>
        <taxon>Lacipirellulaceae</taxon>
        <taxon>Botrimarina</taxon>
    </lineage>
</organism>
<name>A0A518K7E1_9BACT</name>
<evidence type="ECO:0000313" key="3">
    <source>
        <dbReference type="EMBL" id="QDV73708.1"/>
    </source>
</evidence>